<organism evidence="2 3">
    <name type="scientific">Rhizopus microsporus</name>
    <dbReference type="NCBI Taxonomy" id="58291"/>
    <lineage>
        <taxon>Eukaryota</taxon>
        <taxon>Fungi</taxon>
        <taxon>Fungi incertae sedis</taxon>
        <taxon>Mucoromycota</taxon>
        <taxon>Mucoromycotina</taxon>
        <taxon>Mucoromycetes</taxon>
        <taxon>Mucorales</taxon>
        <taxon>Mucorineae</taxon>
        <taxon>Rhizopodaceae</taxon>
        <taxon>Rhizopus</taxon>
    </lineage>
</organism>
<dbReference type="AlphaFoldDB" id="A0A1X0SB15"/>
<evidence type="ECO:0000313" key="2">
    <source>
        <dbReference type="EMBL" id="ORE21473.1"/>
    </source>
</evidence>
<dbReference type="EMBL" id="KV921278">
    <property type="protein sequence ID" value="ORE21473.1"/>
    <property type="molecule type" value="Genomic_DNA"/>
</dbReference>
<dbReference type="OMA" id="KIWANAN"/>
<evidence type="ECO:0000313" key="3">
    <source>
        <dbReference type="Proteomes" id="UP000242381"/>
    </source>
</evidence>
<proteinExistence type="predicted"/>
<dbReference type="VEuPathDB" id="FungiDB:BCV72DRAFT_112304"/>
<dbReference type="Proteomes" id="UP000242381">
    <property type="component" value="Unassembled WGS sequence"/>
</dbReference>
<feature type="domain" description="Post-transcriptional regulator MKT1 C-terminal" evidence="1">
    <location>
        <begin position="92"/>
        <end position="323"/>
    </location>
</feature>
<protein>
    <recommendedName>
        <fullName evidence="1">Post-transcriptional regulator MKT1 C-terminal domain-containing protein</fullName>
    </recommendedName>
</protein>
<accession>A0A1X0SB15</accession>
<gene>
    <name evidence="2" type="ORF">BCV71DRAFT_49603</name>
</gene>
<dbReference type="InterPro" id="IPR022039">
    <property type="entry name" value="MKT1_C"/>
</dbReference>
<evidence type="ECO:0000259" key="1">
    <source>
        <dbReference type="Pfam" id="PF12246"/>
    </source>
</evidence>
<sequence length="327" mass="37211">MHHQPNDSHGSAHVDATPLNTVYEKTNSWNVTRDFIDAELRSQKVCVNTVTLKFCISTLENASVATKTITKPHPDQPLEDKNEIVANVLWKTLEIRDFVTSSKHVHTPWGKALHVSLKGDDVSRPMQEALLTALELIRFEVLTNKTFSKTYTRPLGNELEQKNIILLSRALSLLPIKLKNMQWSGPLNRDLLVFNSFVKALNRSYRNLCEMLTLSFFLNGLVVKDRDDYFEINDSLPYMADVNVALGLVCKHYLERIVEGQSAIEALASTEKAFPTCVSVKEDLETGFQFWTRLLEAVGILFKTNTISADTFNMFSNANEWLQNRKF</sequence>
<dbReference type="Pfam" id="PF12246">
    <property type="entry name" value="MKT1_C"/>
    <property type="match status" value="1"/>
</dbReference>
<name>A0A1X0SB15_RHIZD</name>
<reference evidence="2 3" key="1">
    <citation type="journal article" date="2016" name="Proc. Natl. Acad. Sci. U.S.A.">
        <title>Lipid metabolic changes in an early divergent fungus govern the establishment of a mutualistic symbiosis with endobacteria.</title>
        <authorList>
            <person name="Lastovetsky O.A."/>
            <person name="Gaspar M.L."/>
            <person name="Mondo S.J."/>
            <person name="LaButti K.M."/>
            <person name="Sandor L."/>
            <person name="Grigoriev I.V."/>
            <person name="Henry S.A."/>
            <person name="Pawlowska T.E."/>
        </authorList>
    </citation>
    <scope>NUCLEOTIDE SEQUENCE [LARGE SCALE GENOMIC DNA]</scope>
    <source>
        <strain evidence="2 3">ATCC 11559</strain>
    </source>
</reference>